<gene>
    <name evidence="1" type="ORF">SAMN02746009_01882</name>
</gene>
<dbReference type="SUPFAM" id="SSF141694">
    <property type="entry name" value="AF2212/PG0164-like"/>
    <property type="match status" value="1"/>
</dbReference>
<dbReference type="Gene3D" id="2.40.30.100">
    <property type="entry name" value="AF2212/PG0164-like"/>
    <property type="match status" value="1"/>
</dbReference>
<dbReference type="EMBL" id="FRAS01000008">
    <property type="protein sequence ID" value="SHK96589.1"/>
    <property type="molecule type" value="Genomic_DNA"/>
</dbReference>
<dbReference type="Pfam" id="PF08922">
    <property type="entry name" value="DUF1905"/>
    <property type="match status" value="1"/>
</dbReference>
<evidence type="ECO:0000313" key="1">
    <source>
        <dbReference type="EMBL" id="SHK96589.1"/>
    </source>
</evidence>
<protein>
    <submittedName>
        <fullName evidence="1">Bacteriocin-protection, YdeI or OmpD-Associated</fullName>
    </submittedName>
</protein>
<proteinExistence type="predicted"/>
<reference evidence="2" key="1">
    <citation type="submission" date="2016-11" db="EMBL/GenBank/DDBJ databases">
        <authorList>
            <person name="Varghese N."/>
            <person name="Submissions S."/>
        </authorList>
    </citation>
    <scope>NUCLEOTIDE SEQUENCE [LARGE SCALE GENOMIC DNA]</scope>
    <source>
        <strain evidence="2">DSM 18569</strain>
    </source>
</reference>
<dbReference type="Pfam" id="PF13376">
    <property type="entry name" value="OmdA"/>
    <property type="match status" value="1"/>
</dbReference>
<keyword evidence="2" id="KW-1185">Reference proteome</keyword>
<dbReference type="InterPro" id="IPR037079">
    <property type="entry name" value="AF2212/PG0164-like_sf"/>
</dbReference>
<evidence type="ECO:0000313" key="2">
    <source>
        <dbReference type="Proteomes" id="UP000183947"/>
    </source>
</evidence>
<dbReference type="AlphaFoldDB" id="A0A1M6WSP0"/>
<dbReference type="Proteomes" id="UP000183947">
    <property type="component" value="Unassembled WGS sequence"/>
</dbReference>
<dbReference type="STRING" id="1121959.SAMN02746009_01882"/>
<dbReference type="OrthoDB" id="9800461at2"/>
<organism evidence="1 2">
    <name type="scientific">Hymenobacter psychrotolerans DSM 18569</name>
    <dbReference type="NCBI Taxonomy" id="1121959"/>
    <lineage>
        <taxon>Bacteria</taxon>
        <taxon>Pseudomonadati</taxon>
        <taxon>Bacteroidota</taxon>
        <taxon>Cytophagia</taxon>
        <taxon>Cytophagales</taxon>
        <taxon>Hymenobacteraceae</taxon>
        <taxon>Hymenobacter</taxon>
    </lineage>
</organism>
<dbReference type="InterPro" id="IPR015018">
    <property type="entry name" value="DUF1905"/>
</dbReference>
<name>A0A1M6WSP0_9BACT</name>
<dbReference type="RefSeq" id="WP_073283646.1">
    <property type="nucleotide sequence ID" value="NZ_FRAS01000008.1"/>
</dbReference>
<sequence>MSDSQEQVFDADLELHPTDGGVFLFVPFSVPEVFGQRGQVHVRGTLDGFPFRLPLTLDEDGHHVLTVNKQLRNTIGKTWGMPVHVTMMPDTDEPGFTLPDDLARALDRAGLRARFDQLAYPHRREYVQWVERAKKPEARQRRIGDVLEGAQSGHKLK</sequence>
<accession>A0A1M6WSP0</accession>